<organism evidence="2 3">
    <name type="scientific">Candidatus Wildermuthbacteria bacterium RIFCSPHIGHO2_02_FULL_47_17</name>
    <dbReference type="NCBI Taxonomy" id="1802452"/>
    <lineage>
        <taxon>Bacteria</taxon>
        <taxon>Candidatus Wildermuthiibacteriota</taxon>
    </lineage>
</organism>
<feature type="transmembrane region" description="Helical" evidence="1">
    <location>
        <begin position="50"/>
        <end position="68"/>
    </location>
</feature>
<feature type="transmembrane region" description="Helical" evidence="1">
    <location>
        <begin position="80"/>
        <end position="101"/>
    </location>
</feature>
<evidence type="ECO:0000313" key="3">
    <source>
        <dbReference type="Proteomes" id="UP000179258"/>
    </source>
</evidence>
<proteinExistence type="predicted"/>
<gene>
    <name evidence="2" type="ORF">A3D59_02335</name>
</gene>
<keyword evidence="1" id="KW-0812">Transmembrane</keyword>
<dbReference type="AlphaFoldDB" id="A0A1G2R2X8"/>
<keyword evidence="1" id="KW-0472">Membrane</keyword>
<accession>A0A1G2R2X8</accession>
<dbReference type="Proteomes" id="UP000179258">
    <property type="component" value="Unassembled WGS sequence"/>
</dbReference>
<evidence type="ECO:0000256" key="1">
    <source>
        <dbReference type="SAM" id="Phobius"/>
    </source>
</evidence>
<sequence length="125" mass="14510">MAKSEQQTKFDSQNPIIYDNTTREVISVMPDTLDNKLRDFEEGVKNRGSIFHDLGLIIAFLGTLVTVSEFRDFMGLHGNVWQALFILFLILSVVKLCRDVFFNYHKTVKRSDILKQLLDEAKRKK</sequence>
<name>A0A1G2R2X8_9BACT</name>
<protein>
    <submittedName>
        <fullName evidence="2">Uncharacterized protein</fullName>
    </submittedName>
</protein>
<evidence type="ECO:0000313" key="2">
    <source>
        <dbReference type="EMBL" id="OHA67186.1"/>
    </source>
</evidence>
<keyword evidence="1" id="KW-1133">Transmembrane helix</keyword>
<reference evidence="2 3" key="1">
    <citation type="journal article" date="2016" name="Nat. Commun.">
        <title>Thousands of microbial genomes shed light on interconnected biogeochemical processes in an aquifer system.</title>
        <authorList>
            <person name="Anantharaman K."/>
            <person name="Brown C.T."/>
            <person name="Hug L.A."/>
            <person name="Sharon I."/>
            <person name="Castelle C.J."/>
            <person name="Probst A.J."/>
            <person name="Thomas B.C."/>
            <person name="Singh A."/>
            <person name="Wilkins M.J."/>
            <person name="Karaoz U."/>
            <person name="Brodie E.L."/>
            <person name="Williams K.H."/>
            <person name="Hubbard S.S."/>
            <person name="Banfield J.F."/>
        </authorList>
    </citation>
    <scope>NUCLEOTIDE SEQUENCE [LARGE SCALE GENOMIC DNA]</scope>
</reference>
<comment type="caution">
    <text evidence="2">The sequence shown here is derived from an EMBL/GenBank/DDBJ whole genome shotgun (WGS) entry which is preliminary data.</text>
</comment>
<dbReference type="EMBL" id="MHTX01000044">
    <property type="protein sequence ID" value="OHA67186.1"/>
    <property type="molecule type" value="Genomic_DNA"/>
</dbReference>